<keyword evidence="3" id="KW-1185">Reference proteome</keyword>
<evidence type="ECO:0000256" key="1">
    <source>
        <dbReference type="SAM" id="SignalP"/>
    </source>
</evidence>
<comment type="caution">
    <text evidence="2">The sequence shown here is derived from an EMBL/GenBank/DDBJ whole genome shotgun (WGS) entry which is preliminary data.</text>
</comment>
<gene>
    <name evidence="2" type="ORF">NBRC111893_2376</name>
</gene>
<dbReference type="RefSeq" id="WP_125008909.1">
    <property type="nucleotide sequence ID" value="NZ_BEXA01000008.1"/>
</dbReference>
<feature type="chain" id="PRO_5039190324" description="Bacteriocin" evidence="1">
    <location>
        <begin position="28"/>
        <end position="120"/>
    </location>
</feature>
<evidence type="ECO:0000313" key="3">
    <source>
        <dbReference type="Proteomes" id="UP000286974"/>
    </source>
</evidence>
<evidence type="ECO:0008006" key="4">
    <source>
        <dbReference type="Google" id="ProtNLM"/>
    </source>
</evidence>
<dbReference type="EMBL" id="BEXA01000008">
    <property type="protein sequence ID" value="GAY74230.1"/>
    <property type="molecule type" value="Genomic_DNA"/>
</dbReference>
<keyword evidence="1" id="KW-0732">Signal</keyword>
<organism evidence="2 3">
    <name type="scientific">Lentilactobacillus kosonis</name>
    <dbReference type="NCBI Taxonomy" id="2810561"/>
    <lineage>
        <taxon>Bacteria</taxon>
        <taxon>Bacillati</taxon>
        <taxon>Bacillota</taxon>
        <taxon>Bacilli</taxon>
        <taxon>Lactobacillales</taxon>
        <taxon>Lactobacillaceae</taxon>
        <taxon>Lentilactobacillus</taxon>
    </lineage>
</organism>
<reference evidence="2 3" key="1">
    <citation type="submission" date="2017-11" db="EMBL/GenBank/DDBJ databases">
        <title>Draft Genome Sequence of Lactobacillus curieae NBRC 111893 isolated from Koso, a Japanese sugar-Vegetable Fermented Beverage.</title>
        <authorList>
            <person name="Chiou T.Y."/>
            <person name="Oshima K."/>
            <person name="Suda W."/>
            <person name="Hattori M."/>
            <person name="Takahashi T."/>
        </authorList>
    </citation>
    <scope>NUCLEOTIDE SEQUENCE [LARGE SCALE GENOMIC DNA]</scope>
    <source>
        <strain evidence="2 3">NBRC111893</strain>
    </source>
</reference>
<protein>
    <recommendedName>
        <fullName evidence="4">Bacteriocin</fullName>
    </recommendedName>
</protein>
<accession>A0A401FPC2</accession>
<dbReference type="Proteomes" id="UP000286974">
    <property type="component" value="Unassembled WGS sequence"/>
</dbReference>
<evidence type="ECO:0000313" key="2">
    <source>
        <dbReference type="EMBL" id="GAY74230.1"/>
    </source>
</evidence>
<feature type="signal peptide" evidence="1">
    <location>
        <begin position="1"/>
        <end position="27"/>
    </location>
</feature>
<proteinExistence type="predicted"/>
<name>A0A401FPC2_9LACO</name>
<sequence length="120" mass="13723">MKLKNYVLTGIAALSFGGAMLANQSNADASSWHYGALPKVLRGNWYAQGSHNKSGETITKYFIVGFGSYSDTSSHVVNRWKYLGNHYYKIQYLEGAGSNSLHYFNRHHITMNTFWHSYYR</sequence>
<dbReference type="AlphaFoldDB" id="A0A401FPC2"/>
<dbReference type="OrthoDB" id="2325017at2"/>